<feature type="compositionally biased region" description="Basic and acidic residues" evidence="1">
    <location>
        <begin position="40"/>
        <end position="63"/>
    </location>
</feature>
<dbReference type="AlphaFoldDB" id="A0AAN6XZH8"/>
<dbReference type="EMBL" id="MU858203">
    <property type="protein sequence ID" value="KAK4209505.1"/>
    <property type="molecule type" value="Genomic_DNA"/>
</dbReference>
<evidence type="ECO:0000313" key="3">
    <source>
        <dbReference type="Proteomes" id="UP001301769"/>
    </source>
</evidence>
<protein>
    <submittedName>
        <fullName evidence="2">Uncharacterized protein</fullName>
    </submittedName>
</protein>
<reference evidence="2" key="2">
    <citation type="submission" date="2023-05" db="EMBL/GenBank/DDBJ databases">
        <authorList>
            <consortium name="Lawrence Berkeley National Laboratory"/>
            <person name="Steindorff A."/>
            <person name="Hensen N."/>
            <person name="Bonometti L."/>
            <person name="Westerberg I."/>
            <person name="Brannstrom I.O."/>
            <person name="Guillou S."/>
            <person name="Cros-Aarteil S."/>
            <person name="Calhoun S."/>
            <person name="Haridas S."/>
            <person name="Kuo A."/>
            <person name="Mondo S."/>
            <person name="Pangilinan J."/>
            <person name="Riley R."/>
            <person name="Labutti K."/>
            <person name="Andreopoulos B."/>
            <person name="Lipzen A."/>
            <person name="Chen C."/>
            <person name="Yanf M."/>
            <person name="Daum C."/>
            <person name="Ng V."/>
            <person name="Clum A."/>
            <person name="Ohm R."/>
            <person name="Martin F."/>
            <person name="Silar P."/>
            <person name="Natvig D."/>
            <person name="Lalanne C."/>
            <person name="Gautier V."/>
            <person name="Ament-Velasquez S.L."/>
            <person name="Kruys A."/>
            <person name="Hutchinson M.I."/>
            <person name="Powell A.J."/>
            <person name="Barry K."/>
            <person name="Miller A.N."/>
            <person name="Grigoriev I.V."/>
            <person name="Debuchy R."/>
            <person name="Gladieux P."/>
            <person name="Thoren M.H."/>
            <person name="Johannesson H."/>
        </authorList>
    </citation>
    <scope>NUCLEOTIDE SEQUENCE</scope>
    <source>
        <strain evidence="2">PSN293</strain>
    </source>
</reference>
<feature type="compositionally biased region" description="Polar residues" evidence="1">
    <location>
        <begin position="29"/>
        <end position="39"/>
    </location>
</feature>
<organism evidence="2 3">
    <name type="scientific">Rhypophila decipiens</name>
    <dbReference type="NCBI Taxonomy" id="261697"/>
    <lineage>
        <taxon>Eukaryota</taxon>
        <taxon>Fungi</taxon>
        <taxon>Dikarya</taxon>
        <taxon>Ascomycota</taxon>
        <taxon>Pezizomycotina</taxon>
        <taxon>Sordariomycetes</taxon>
        <taxon>Sordariomycetidae</taxon>
        <taxon>Sordariales</taxon>
        <taxon>Naviculisporaceae</taxon>
        <taxon>Rhypophila</taxon>
    </lineage>
</organism>
<dbReference type="Proteomes" id="UP001301769">
    <property type="component" value="Unassembled WGS sequence"/>
</dbReference>
<comment type="caution">
    <text evidence="2">The sequence shown here is derived from an EMBL/GenBank/DDBJ whole genome shotgun (WGS) entry which is preliminary data.</text>
</comment>
<accession>A0AAN6XZH8</accession>
<feature type="region of interest" description="Disordered" evidence="1">
    <location>
        <begin position="19"/>
        <end position="63"/>
    </location>
</feature>
<keyword evidence="3" id="KW-1185">Reference proteome</keyword>
<evidence type="ECO:0000256" key="1">
    <source>
        <dbReference type="SAM" id="MobiDB-lite"/>
    </source>
</evidence>
<name>A0AAN6XZH8_9PEZI</name>
<gene>
    <name evidence="2" type="ORF">QBC37DRAFT_450200</name>
</gene>
<evidence type="ECO:0000313" key="2">
    <source>
        <dbReference type="EMBL" id="KAK4209505.1"/>
    </source>
</evidence>
<proteinExistence type="predicted"/>
<sequence>MFGRRRNPLLATAVVVGASRSAAKRQVNRESSNQAQYEQDVQKEVERKKREEEEQEARTQRAVDEALRRAGVAAYAVDQQQSGASAGPSWQPGGQLPQHQMSQTSPPPSMEFSSATPQNSPTKPEFQQGGGTGSLGIAQTQSTMNVPRTPTPLSLGTAEANQYCPACGNACKMDDMFCRRCGHKQDRG</sequence>
<reference evidence="2" key="1">
    <citation type="journal article" date="2023" name="Mol. Phylogenet. Evol.">
        <title>Genome-scale phylogeny and comparative genomics of the fungal order Sordariales.</title>
        <authorList>
            <person name="Hensen N."/>
            <person name="Bonometti L."/>
            <person name="Westerberg I."/>
            <person name="Brannstrom I.O."/>
            <person name="Guillou S."/>
            <person name="Cros-Aarteil S."/>
            <person name="Calhoun S."/>
            <person name="Haridas S."/>
            <person name="Kuo A."/>
            <person name="Mondo S."/>
            <person name="Pangilinan J."/>
            <person name="Riley R."/>
            <person name="LaButti K."/>
            <person name="Andreopoulos B."/>
            <person name="Lipzen A."/>
            <person name="Chen C."/>
            <person name="Yan M."/>
            <person name="Daum C."/>
            <person name="Ng V."/>
            <person name="Clum A."/>
            <person name="Steindorff A."/>
            <person name="Ohm R.A."/>
            <person name="Martin F."/>
            <person name="Silar P."/>
            <person name="Natvig D.O."/>
            <person name="Lalanne C."/>
            <person name="Gautier V."/>
            <person name="Ament-Velasquez S.L."/>
            <person name="Kruys A."/>
            <person name="Hutchinson M.I."/>
            <person name="Powell A.J."/>
            <person name="Barry K."/>
            <person name="Miller A.N."/>
            <person name="Grigoriev I.V."/>
            <person name="Debuchy R."/>
            <person name="Gladieux P."/>
            <person name="Hiltunen Thoren M."/>
            <person name="Johannesson H."/>
        </authorList>
    </citation>
    <scope>NUCLEOTIDE SEQUENCE</scope>
    <source>
        <strain evidence="2">PSN293</strain>
    </source>
</reference>
<feature type="compositionally biased region" description="Polar residues" evidence="1">
    <location>
        <begin position="111"/>
        <end position="122"/>
    </location>
</feature>
<feature type="region of interest" description="Disordered" evidence="1">
    <location>
        <begin position="78"/>
        <end position="153"/>
    </location>
</feature>
<feature type="compositionally biased region" description="Polar residues" evidence="1">
    <location>
        <begin position="137"/>
        <end position="153"/>
    </location>
</feature>